<evidence type="ECO:0000313" key="2">
    <source>
        <dbReference type="EMBL" id="TYK47159.1"/>
    </source>
</evidence>
<evidence type="ECO:0000313" key="3">
    <source>
        <dbReference type="Proteomes" id="UP000323505"/>
    </source>
</evidence>
<dbReference type="AlphaFoldDB" id="A0A5D3FGE3"/>
<dbReference type="EMBL" id="VSRQ01000005">
    <property type="protein sequence ID" value="TYK47159.1"/>
    <property type="molecule type" value="Genomic_DNA"/>
</dbReference>
<feature type="compositionally biased region" description="Basic and acidic residues" evidence="1">
    <location>
        <begin position="60"/>
        <end position="75"/>
    </location>
</feature>
<name>A0A5D3FGE3_9ACTN</name>
<accession>A0A5D3FGE3</accession>
<keyword evidence="3" id="KW-1185">Reference proteome</keyword>
<protein>
    <submittedName>
        <fullName evidence="2">Uncharacterized protein</fullName>
    </submittedName>
</protein>
<evidence type="ECO:0000256" key="1">
    <source>
        <dbReference type="SAM" id="MobiDB-lite"/>
    </source>
</evidence>
<dbReference type="RefSeq" id="WP_148763394.1">
    <property type="nucleotide sequence ID" value="NZ_VSRQ01000005.1"/>
</dbReference>
<feature type="region of interest" description="Disordered" evidence="1">
    <location>
        <begin position="48"/>
        <end position="75"/>
    </location>
</feature>
<proteinExistence type="predicted"/>
<gene>
    <name evidence="2" type="ORF">FXF68_25490</name>
</gene>
<sequence length="75" mass="8079">MATTYTIKAQNPEYSGEVAGVAFSRGVGEVTDPEPHVLGYFERHGYEVAKKGRRGGAAKPETDPKTDPNGDDPKE</sequence>
<comment type="caution">
    <text evidence="2">The sequence shown here is derived from an EMBL/GenBank/DDBJ whole genome shotgun (WGS) entry which is preliminary data.</text>
</comment>
<reference evidence="2 3" key="1">
    <citation type="submission" date="2019-08" db="EMBL/GenBank/DDBJ databases">
        <title>Actinomadura sp. nov. CYP1-5 isolated from mountain soil.</title>
        <authorList>
            <person name="Songsumanus A."/>
            <person name="Kuncharoen N."/>
            <person name="Kudo T."/>
            <person name="Yuki M."/>
            <person name="Igarashi Y."/>
            <person name="Tanasupawat S."/>
        </authorList>
    </citation>
    <scope>NUCLEOTIDE SEQUENCE [LARGE SCALE GENOMIC DNA]</scope>
    <source>
        <strain evidence="2 3">CYP1-5</strain>
    </source>
</reference>
<dbReference type="Proteomes" id="UP000323505">
    <property type="component" value="Unassembled WGS sequence"/>
</dbReference>
<organism evidence="2 3">
    <name type="scientific">Actinomadura decatromicini</name>
    <dbReference type="NCBI Taxonomy" id="2604572"/>
    <lineage>
        <taxon>Bacteria</taxon>
        <taxon>Bacillati</taxon>
        <taxon>Actinomycetota</taxon>
        <taxon>Actinomycetes</taxon>
        <taxon>Streptosporangiales</taxon>
        <taxon>Thermomonosporaceae</taxon>
        <taxon>Actinomadura</taxon>
    </lineage>
</organism>